<evidence type="ECO:0000313" key="15">
    <source>
        <dbReference type="EMBL" id="PKU23558.1"/>
    </source>
</evidence>
<dbReference type="Proteomes" id="UP000233293">
    <property type="component" value="Unassembled WGS sequence"/>
</dbReference>
<keyword evidence="12" id="KW-0170">Cobalt</keyword>
<comment type="caution">
    <text evidence="15">The sequence shown here is derived from an EMBL/GenBank/DDBJ whole genome shotgun (WGS) entry which is preliminary data.</text>
</comment>
<feature type="transmembrane region" description="Helical" evidence="13">
    <location>
        <begin position="319"/>
        <end position="348"/>
    </location>
</feature>
<feature type="transmembrane region" description="Helical" evidence="13">
    <location>
        <begin position="369"/>
        <end position="393"/>
    </location>
</feature>
<evidence type="ECO:0000256" key="6">
    <source>
        <dbReference type="ARBA" id="ARBA00022596"/>
    </source>
</evidence>
<dbReference type="GO" id="GO:0005886">
    <property type="term" value="C:plasma membrane"/>
    <property type="evidence" value="ECO:0007669"/>
    <property type="project" value="UniProtKB-SubCell"/>
</dbReference>
<dbReference type="PANTHER" id="PTHR40659">
    <property type="entry name" value="NICKEL/COBALT EFFLUX SYSTEM RCNA"/>
    <property type="match status" value="1"/>
</dbReference>
<feature type="compositionally biased region" description="Basic and acidic residues" evidence="14">
    <location>
        <begin position="1"/>
        <end position="10"/>
    </location>
</feature>
<proteinExistence type="inferred from homology"/>
<protein>
    <recommendedName>
        <fullName evidence="13">Nickel/cobalt efflux system</fullName>
    </recommendedName>
</protein>
<feature type="compositionally biased region" description="Low complexity" evidence="14">
    <location>
        <begin position="11"/>
        <end position="25"/>
    </location>
</feature>
<name>A0A2N3PT25_9PROT</name>
<dbReference type="Pfam" id="PF03824">
    <property type="entry name" value="NicO"/>
    <property type="match status" value="2"/>
</dbReference>
<keyword evidence="4 13" id="KW-0813">Transport</keyword>
<evidence type="ECO:0000256" key="12">
    <source>
        <dbReference type="ARBA" id="ARBA00023285"/>
    </source>
</evidence>
<keyword evidence="6" id="KW-0533">Nickel</keyword>
<organism evidence="15 16">
    <name type="scientific">Telmatospirillum siberiense</name>
    <dbReference type="NCBI Taxonomy" id="382514"/>
    <lineage>
        <taxon>Bacteria</taxon>
        <taxon>Pseudomonadati</taxon>
        <taxon>Pseudomonadota</taxon>
        <taxon>Alphaproteobacteria</taxon>
        <taxon>Rhodospirillales</taxon>
        <taxon>Rhodospirillaceae</taxon>
        <taxon>Telmatospirillum</taxon>
    </lineage>
</organism>
<keyword evidence="11 13" id="KW-0472">Membrane</keyword>
<dbReference type="GO" id="GO:0032025">
    <property type="term" value="P:response to cobalt ion"/>
    <property type="evidence" value="ECO:0007669"/>
    <property type="project" value="TreeGrafter"/>
</dbReference>
<evidence type="ECO:0000313" key="16">
    <source>
        <dbReference type="Proteomes" id="UP000233293"/>
    </source>
</evidence>
<evidence type="ECO:0000256" key="10">
    <source>
        <dbReference type="ARBA" id="ARBA00023112"/>
    </source>
</evidence>
<reference evidence="16" key="1">
    <citation type="submission" date="2017-12" db="EMBL/GenBank/DDBJ databases">
        <title>Draft genome sequence of Telmatospirillum siberiense 26-4b1T, an acidotolerant peatland alphaproteobacterium potentially involved in sulfur cycling.</title>
        <authorList>
            <person name="Hausmann B."/>
            <person name="Pjevac P."/>
            <person name="Schreck K."/>
            <person name="Herbold C.W."/>
            <person name="Daims H."/>
            <person name="Wagner M."/>
            <person name="Pester M."/>
            <person name="Loy A."/>
        </authorList>
    </citation>
    <scope>NUCLEOTIDE SEQUENCE [LARGE SCALE GENOMIC DNA]</scope>
    <source>
        <strain evidence="16">26-4b1</strain>
    </source>
</reference>
<dbReference type="GO" id="GO:0010045">
    <property type="term" value="P:response to nickel cation"/>
    <property type="evidence" value="ECO:0007669"/>
    <property type="project" value="TreeGrafter"/>
</dbReference>
<feature type="region of interest" description="Disordered" evidence="14">
    <location>
        <begin position="80"/>
        <end position="101"/>
    </location>
</feature>
<dbReference type="EMBL" id="PIUM01000019">
    <property type="protein sequence ID" value="PKU23558.1"/>
    <property type="molecule type" value="Genomic_DNA"/>
</dbReference>
<keyword evidence="5" id="KW-1003">Cell membrane</keyword>
<evidence type="ECO:0000256" key="1">
    <source>
        <dbReference type="ARBA" id="ARBA00002510"/>
    </source>
</evidence>
<comment type="similarity">
    <text evidence="13">Belongs to the NiCoT transporter (TC 2.A.52) family.</text>
</comment>
<feature type="region of interest" description="Disordered" evidence="14">
    <location>
        <begin position="1"/>
        <end position="28"/>
    </location>
</feature>
<feature type="transmembrane region" description="Helical" evidence="13">
    <location>
        <begin position="225"/>
        <end position="243"/>
    </location>
</feature>
<evidence type="ECO:0000256" key="14">
    <source>
        <dbReference type="SAM" id="MobiDB-lite"/>
    </source>
</evidence>
<sequence length="399" mass="41903">MSVRPRDIRPGWKAPAPRGAGPASARTRRIRSISARSFRHPCKFPAEGFPMVRRLPVLILLALLLPVVPSVAADYFGRPEEAPGPASSSRPGPETLPVPPAPVAALPEPLRAVLGGLAAMQSSLNAELRTHLRAARDGRSIRPAAAIVLFSFLYGVFHAIGPGHGKLVIGGYFLSRRARLLQGLSMSLSAALVQALSAILLVGAMDALFDLGTRAILDRAALLEGVSYAGITALGLWMGFGVISGRVCCDHDHTSGHDHPHHHDHDDGGDCGHHACAHQADRRSRRTEWRHVLLTGATVGLRPCSGAILVLLFTLANGIFSVGVVATLAMALGVAITVAAVSLGALGLNRWLARLGPADHAAAGRIRKIAALTGAFLIATFGLLQLLGIWLGLIVPMAG</sequence>
<comment type="function">
    <text evidence="1">Efflux system for nickel and cobalt.</text>
</comment>
<accession>A0A2N3PT25</accession>
<comment type="subcellular location">
    <subcellularLocation>
        <location evidence="2 13">Cell membrane</location>
        <topology evidence="2 13">Multi-pass membrane protein</topology>
    </subcellularLocation>
</comment>
<dbReference type="AlphaFoldDB" id="A0A2N3PT25"/>
<keyword evidence="3" id="KW-0171">Cobalt transport</keyword>
<keyword evidence="9" id="KW-0406">Ion transport</keyword>
<evidence type="ECO:0000256" key="2">
    <source>
        <dbReference type="ARBA" id="ARBA00004651"/>
    </source>
</evidence>
<keyword evidence="8 13" id="KW-1133">Transmembrane helix</keyword>
<evidence type="ECO:0000256" key="5">
    <source>
        <dbReference type="ARBA" id="ARBA00022475"/>
    </source>
</evidence>
<dbReference type="GO" id="GO:0006824">
    <property type="term" value="P:cobalt ion transport"/>
    <property type="evidence" value="ECO:0007669"/>
    <property type="project" value="UniProtKB-KW"/>
</dbReference>
<feature type="transmembrane region" description="Helical" evidence="13">
    <location>
        <begin position="292"/>
        <end position="313"/>
    </location>
</feature>
<feature type="transmembrane region" description="Helical" evidence="13">
    <location>
        <begin position="141"/>
        <end position="160"/>
    </location>
</feature>
<evidence type="ECO:0000256" key="11">
    <source>
        <dbReference type="ARBA" id="ARBA00023136"/>
    </source>
</evidence>
<dbReference type="InterPro" id="IPR051224">
    <property type="entry name" value="NiCoT_RcnA"/>
</dbReference>
<feature type="transmembrane region" description="Helical" evidence="13">
    <location>
        <begin position="180"/>
        <end position="205"/>
    </location>
</feature>
<dbReference type="GO" id="GO:0015099">
    <property type="term" value="F:nickel cation transmembrane transporter activity"/>
    <property type="evidence" value="ECO:0007669"/>
    <property type="project" value="UniProtKB-UniRule"/>
</dbReference>
<evidence type="ECO:0000256" key="4">
    <source>
        <dbReference type="ARBA" id="ARBA00022448"/>
    </source>
</evidence>
<keyword evidence="16" id="KW-1185">Reference proteome</keyword>
<dbReference type="InterPro" id="IPR011541">
    <property type="entry name" value="Ni/Co_transpt_high_affinity"/>
</dbReference>
<evidence type="ECO:0000256" key="7">
    <source>
        <dbReference type="ARBA" id="ARBA00022692"/>
    </source>
</evidence>
<gene>
    <name evidence="15" type="ORF">CWS72_15950</name>
</gene>
<evidence type="ECO:0000256" key="3">
    <source>
        <dbReference type="ARBA" id="ARBA00022426"/>
    </source>
</evidence>
<feature type="compositionally biased region" description="Low complexity" evidence="14">
    <location>
        <begin position="83"/>
        <end position="93"/>
    </location>
</feature>
<evidence type="ECO:0000256" key="9">
    <source>
        <dbReference type="ARBA" id="ARBA00023065"/>
    </source>
</evidence>
<dbReference type="PANTHER" id="PTHR40659:SF1">
    <property type="entry name" value="NICKEL_COBALT EFFLUX SYSTEM RCNA"/>
    <property type="match status" value="1"/>
</dbReference>
<evidence type="ECO:0000256" key="13">
    <source>
        <dbReference type="RuleBase" id="RU362101"/>
    </source>
</evidence>
<evidence type="ECO:0000256" key="8">
    <source>
        <dbReference type="ARBA" id="ARBA00022989"/>
    </source>
</evidence>
<keyword evidence="7 13" id="KW-0812">Transmembrane</keyword>
<keyword evidence="10" id="KW-0921">Nickel transport</keyword>
<dbReference type="GO" id="GO:0046583">
    <property type="term" value="F:monoatomic cation efflux transmembrane transporter activity"/>
    <property type="evidence" value="ECO:0007669"/>
    <property type="project" value="TreeGrafter"/>
</dbReference>